<sequence length="1898" mass="216888">MADNDSDSDEEVDILSSVDERKRPVMFGEHFTHHFQPSSISVGHIGSLHGTTAVSFFGHEQTTRQDSESNSEGSDSSQSESDSDDEGNEQNVAPRRPPPPLSHYQMSSPGDLHHTVNNNPTTPTQKKKFDERFWEEDPETYGVRRSGRSRKEPERFTVAQEGSGSEDEEKNEGVLRTKKLKPKGRKGRRISSASEDWSVVDGQGSDSESSDNYTPDLEVRNRPRPVPRPNARVPPIVPKPKDLAPRKKVSVHEPSPQKAPSRVKKLESEESDEGDENDDDDDDDESNRNSVRRAAVTISSYKEESEDGTDSDDLVEANYDTTGEYVEDDRECIERVLISRVGRPGEIGAMTTVYAPEYEEMQKHGEPFHGEPNEIQYLIKWKGWSHLHNTWETEKSLTDQNVKGMKKLSNFIKKDEEIATWKKFAAPEDVEYFDIQLQMNYDLLDEYKDVERIIAHTVVKSADVNGGTVNQVDYLCKWQGLPYVESTWEDGALVSRFYQLKVDSYLNRQRSEKIPGKSAKVNRQRPKFTPIKRQPSFLGNEDLQLRDYQLDGLNWLVNSWCRSHSVILADEMGLGKTIQVISFLSYLYNAQSLYGPFLLVVPLSTMAAWQREFSLWARDINVVVYLGDVTSRNKIREYEWYRANSKSLKFNALLTTYEILLKDRQTLGTINWCCLVVDEAHRLKNDDALLYKALMEFTTNHRILITGTPLQNSLKELWALLQFIMPNRFYSWDDFEQMHATQEEKEIGFSTLHKELEPFLLRRVKKDVEKSLPAKVEQILRVEMSSIQKQYYRWILTKNFAALNKGLKGNANSFLNIVMELKKCCNHAQLIRPDTSQTTTDSLQNLIRGSGKLFLLDKLLCRLKETGHRVLIFSQMVRMLDILAEYLQQRRFLFQRLDGSIRGDLRKQALDHFNAEGSEDFCFLLSTRAGGLGINLATADTVIIFDSDWNPQNDLQAQARAHRIGQRNQVNIYRLVSKGSIEEDILERAKRKMVLDHLIIQRMDTTGRKVLSKNTGAPSSSNPFNKEELAAILKFGAEELFKEGDGEDTQLQEMDIDDILRAAETRDSDDHPHTIGEELLSQFKVASIAMDEDEVAGVAQEPNSTDEGKSWSDIIPESDRKKIEEEEEQKKQLELYLPPRNRKTVKKMNYGKAGHSDNEQETSYRRKTSRKKKSESESDDDSGGEGKGIKRKRGRPRTIKREDVEGFSDAEIRRFVKSYKKFGRPRSRLDAIAVDAELEDKPTEDLVRLADILHNGCLRAVAEYEEKLKEDPNFDGKKRGATVRLSNVTINAPSVLKHEEELESLAVIMPADSDARRKFRLTAPAKSVHWGVPWDVPDDSMLLVGIYEYGLGSWEAIKADQSLSLSSKILPPGTLKPQDKHLQTRVEYLIKLLKQAAIEDKAEQLRKSSQMLKSKIRQLKQKDTKKGKQQSDDSLTNSAAPSPMAVLSPPEGAEDKEDGVAPEISQEGQNAKEGKKKRKAPKKKEGIKDEGDKPKRQKKDKKEVIKEKKPEIKDSVFQEEPPTPEKDTEDKESKDDGKPKSSYALDDMEKATFEACKEKMRPVKRALKMLESPEGTMTEKDQVSQTRQCLLKIGDHITEITSHYKEGDVVTEWRNNLWTFVSKFTSFEAKKLFKLYKHAAKKRDESKAQEQLKTFKTRLMIQFFSLQRTQNRPAPQSQRTPQDSSGMSRKHLGDHAPQRSSNDLKRQMEGGSSSHLGPGGKVPRMDRTNSGSSSHSGGRHSGGGDGYDPRRSSFSHSDRVSGSTKDRPREGSRDGHDHSHRYHEPQRDRPSYHTSDYSRTHDRPSEHSRSHDQHSRASYERNSDHHSRSYEKSRDRRDDHHRSSVREYSSESRYHTHRDRNSDSSSSRHGNQTSSPKSGEGKRHGEDRRSLETDREKR</sequence>
<comment type="catalytic activity">
    <reaction evidence="11">
        <text>ATP + H2O = ADP + phosphate + H(+)</text>
        <dbReference type="Rhea" id="RHEA:13065"/>
        <dbReference type="ChEBI" id="CHEBI:15377"/>
        <dbReference type="ChEBI" id="CHEBI:15378"/>
        <dbReference type="ChEBI" id="CHEBI:30616"/>
        <dbReference type="ChEBI" id="CHEBI:43474"/>
        <dbReference type="ChEBI" id="CHEBI:456216"/>
    </reaction>
</comment>
<keyword evidence="6" id="KW-0067">ATP-binding</keyword>
<dbReference type="GO" id="GO:0016887">
    <property type="term" value="F:ATP hydrolysis activity"/>
    <property type="evidence" value="ECO:0007669"/>
    <property type="project" value="TreeGrafter"/>
</dbReference>
<evidence type="ECO:0000256" key="12">
    <source>
        <dbReference type="SAM" id="MobiDB-lite"/>
    </source>
</evidence>
<dbReference type="InterPro" id="IPR001650">
    <property type="entry name" value="Helicase_C-like"/>
</dbReference>
<evidence type="ECO:0000256" key="8">
    <source>
        <dbReference type="ARBA" id="ARBA00023125"/>
    </source>
</evidence>
<feature type="compositionally biased region" description="Basic residues" evidence="12">
    <location>
        <begin position="1189"/>
        <end position="1198"/>
    </location>
</feature>
<evidence type="ECO:0000259" key="13">
    <source>
        <dbReference type="PROSITE" id="PS50013"/>
    </source>
</evidence>
<dbReference type="InterPro" id="IPR027417">
    <property type="entry name" value="P-loop_NTPase"/>
</dbReference>
<keyword evidence="10" id="KW-0539">Nucleus</keyword>
<keyword evidence="3" id="KW-0677">Repeat</keyword>
<proteinExistence type="inferred from homology"/>
<feature type="region of interest" description="Disordered" evidence="12">
    <location>
        <begin position="1665"/>
        <end position="1898"/>
    </location>
</feature>
<evidence type="ECO:0000313" key="17">
    <source>
        <dbReference type="Proteomes" id="UP001159428"/>
    </source>
</evidence>
<comment type="subcellular location">
    <subcellularLocation>
        <location evidence="1">Nucleus</location>
    </subcellularLocation>
</comment>
<feature type="compositionally biased region" description="Acidic residues" evidence="12">
    <location>
        <begin position="1"/>
        <end position="13"/>
    </location>
</feature>
<comment type="similarity">
    <text evidence="2">Belongs to the SNF2/RAD54 helicase family.</text>
</comment>
<evidence type="ECO:0008006" key="18">
    <source>
        <dbReference type="Google" id="ProtNLM"/>
    </source>
</evidence>
<dbReference type="GO" id="GO:0140658">
    <property type="term" value="F:ATP-dependent chromatin remodeler activity"/>
    <property type="evidence" value="ECO:0007669"/>
    <property type="project" value="TreeGrafter"/>
</dbReference>
<name>A0AAU9X7W6_9CNID</name>
<dbReference type="Pfam" id="PF00271">
    <property type="entry name" value="Helicase_C"/>
    <property type="match status" value="1"/>
</dbReference>
<accession>A0AAU9X7W6</accession>
<evidence type="ECO:0000256" key="2">
    <source>
        <dbReference type="ARBA" id="ARBA00007025"/>
    </source>
</evidence>
<feature type="compositionally biased region" description="Basic and acidic residues" evidence="12">
    <location>
        <begin position="1420"/>
        <end position="1431"/>
    </location>
</feature>
<evidence type="ECO:0000256" key="10">
    <source>
        <dbReference type="ARBA" id="ARBA00023242"/>
    </source>
</evidence>
<feature type="compositionally biased region" description="Acidic residues" evidence="12">
    <location>
        <begin position="304"/>
        <end position="315"/>
    </location>
</feature>
<feature type="domain" description="Chromo" evidence="13">
    <location>
        <begin position="448"/>
        <end position="517"/>
    </location>
</feature>
<dbReference type="PANTHER" id="PTHR45623">
    <property type="entry name" value="CHROMODOMAIN-HELICASE-DNA-BINDING PROTEIN 3-RELATED-RELATED"/>
    <property type="match status" value="1"/>
</dbReference>
<keyword evidence="5" id="KW-0378">Hydrolase</keyword>
<dbReference type="Gene3D" id="3.40.50.300">
    <property type="entry name" value="P-loop containing nucleotide triphosphate hydrolases"/>
    <property type="match status" value="1"/>
</dbReference>
<protein>
    <recommendedName>
        <fullName evidence="18">DNA helicase</fullName>
    </recommendedName>
</protein>
<feature type="region of interest" description="Disordered" evidence="12">
    <location>
        <begin position="1"/>
        <end position="22"/>
    </location>
</feature>
<feature type="compositionally biased region" description="Polar residues" evidence="12">
    <location>
        <begin position="1665"/>
        <end position="1687"/>
    </location>
</feature>
<feature type="compositionally biased region" description="Basic and acidic residues" evidence="12">
    <location>
        <begin position="1691"/>
        <end position="1708"/>
    </location>
</feature>
<feature type="domain" description="Chromo" evidence="13">
    <location>
        <begin position="331"/>
        <end position="423"/>
    </location>
</feature>
<evidence type="ECO:0000259" key="15">
    <source>
        <dbReference type="PROSITE" id="PS51194"/>
    </source>
</evidence>
<dbReference type="Proteomes" id="UP001159428">
    <property type="component" value="Unassembled WGS sequence"/>
</dbReference>
<evidence type="ECO:0000256" key="5">
    <source>
        <dbReference type="ARBA" id="ARBA00022801"/>
    </source>
</evidence>
<feature type="compositionally biased region" description="Acidic residues" evidence="12">
    <location>
        <begin position="269"/>
        <end position="285"/>
    </location>
</feature>
<evidence type="ECO:0000256" key="7">
    <source>
        <dbReference type="ARBA" id="ARBA00023015"/>
    </source>
</evidence>
<dbReference type="PROSITE" id="PS51194">
    <property type="entry name" value="HELICASE_CTER"/>
    <property type="match status" value="1"/>
</dbReference>
<dbReference type="GO" id="GO:0042393">
    <property type="term" value="F:histone binding"/>
    <property type="evidence" value="ECO:0007669"/>
    <property type="project" value="TreeGrafter"/>
</dbReference>
<evidence type="ECO:0000256" key="1">
    <source>
        <dbReference type="ARBA" id="ARBA00004123"/>
    </source>
</evidence>
<feature type="compositionally biased region" description="Basic and acidic residues" evidence="12">
    <location>
        <begin position="1523"/>
        <end position="1539"/>
    </location>
</feature>
<gene>
    <name evidence="16" type="ORF">PMEA_00018515</name>
</gene>
<dbReference type="InterPro" id="IPR025260">
    <property type="entry name" value="CHD1-like_C"/>
</dbReference>
<dbReference type="GO" id="GO:0034728">
    <property type="term" value="P:nucleosome organization"/>
    <property type="evidence" value="ECO:0007669"/>
    <property type="project" value="TreeGrafter"/>
</dbReference>
<dbReference type="SMART" id="SM00298">
    <property type="entry name" value="CHROMO"/>
    <property type="match status" value="2"/>
</dbReference>
<dbReference type="Gene3D" id="6.10.140.1440">
    <property type="match status" value="1"/>
</dbReference>
<dbReference type="InterPro" id="IPR000330">
    <property type="entry name" value="SNF2_N"/>
</dbReference>
<feature type="region of interest" description="Disordered" evidence="12">
    <location>
        <begin position="53"/>
        <end position="315"/>
    </location>
</feature>
<evidence type="ECO:0000259" key="14">
    <source>
        <dbReference type="PROSITE" id="PS51192"/>
    </source>
</evidence>
<dbReference type="PROSITE" id="PS50013">
    <property type="entry name" value="CHROMO_2"/>
    <property type="match status" value="2"/>
</dbReference>
<dbReference type="InterPro" id="IPR056302">
    <property type="entry name" value="CHD1-2/Hrp3_HTH"/>
</dbReference>
<reference evidence="16 17" key="1">
    <citation type="submission" date="2022-05" db="EMBL/GenBank/DDBJ databases">
        <authorList>
            <consortium name="Genoscope - CEA"/>
            <person name="William W."/>
        </authorList>
    </citation>
    <scope>NUCLEOTIDE SEQUENCE [LARGE SCALE GENOMIC DNA]</scope>
</reference>
<evidence type="ECO:0000256" key="11">
    <source>
        <dbReference type="ARBA" id="ARBA00049360"/>
    </source>
</evidence>
<dbReference type="Pfam" id="PF00176">
    <property type="entry name" value="SNF2-rel_dom"/>
    <property type="match status" value="1"/>
</dbReference>
<feature type="compositionally biased region" description="Basic residues" evidence="12">
    <location>
        <begin position="176"/>
        <end position="189"/>
    </location>
</feature>
<feature type="compositionally biased region" description="Basic and acidic residues" evidence="12">
    <location>
        <begin position="1117"/>
        <end position="1133"/>
    </location>
</feature>
<dbReference type="EMBL" id="CALNXJ010000032">
    <property type="protein sequence ID" value="CAH3138610.1"/>
    <property type="molecule type" value="Genomic_DNA"/>
</dbReference>
<dbReference type="SUPFAM" id="SSF52540">
    <property type="entry name" value="P-loop containing nucleoside triphosphate hydrolases"/>
    <property type="match status" value="2"/>
</dbReference>
<dbReference type="CDD" id="cd18793">
    <property type="entry name" value="SF2_C_SNF"/>
    <property type="match status" value="1"/>
</dbReference>
<dbReference type="InterPro" id="IPR016197">
    <property type="entry name" value="Chromo-like_dom_sf"/>
</dbReference>
<dbReference type="Pfam" id="PF13907">
    <property type="entry name" value="CHD1-like_C"/>
    <property type="match status" value="1"/>
</dbReference>
<evidence type="ECO:0000256" key="6">
    <source>
        <dbReference type="ARBA" id="ARBA00022840"/>
    </source>
</evidence>
<dbReference type="SMART" id="SM01176">
    <property type="entry name" value="DUF4208"/>
    <property type="match status" value="1"/>
</dbReference>
<feature type="domain" description="Helicase ATP-binding" evidence="14">
    <location>
        <begin position="557"/>
        <end position="727"/>
    </location>
</feature>
<dbReference type="Pfam" id="PF00385">
    <property type="entry name" value="Chromo"/>
    <property type="match status" value="2"/>
</dbReference>
<feature type="region of interest" description="Disordered" evidence="12">
    <location>
        <begin position="1094"/>
        <end position="1201"/>
    </location>
</feature>
<keyword evidence="8" id="KW-0238">DNA-binding</keyword>
<dbReference type="Pfam" id="PF23588">
    <property type="entry name" value="HTH_CHD1_Hrp3"/>
    <property type="match status" value="1"/>
</dbReference>
<dbReference type="Pfam" id="PF18375">
    <property type="entry name" value="CDH1_2_SANT_HL1"/>
    <property type="match status" value="1"/>
</dbReference>
<organism evidence="16 17">
    <name type="scientific">Pocillopora meandrina</name>
    <dbReference type="NCBI Taxonomy" id="46732"/>
    <lineage>
        <taxon>Eukaryota</taxon>
        <taxon>Metazoa</taxon>
        <taxon>Cnidaria</taxon>
        <taxon>Anthozoa</taxon>
        <taxon>Hexacorallia</taxon>
        <taxon>Scleractinia</taxon>
        <taxon>Astrocoeniina</taxon>
        <taxon>Pocilloporidae</taxon>
        <taxon>Pocillopora</taxon>
    </lineage>
</organism>
<comment type="caution">
    <text evidence="16">The sequence shown here is derived from an EMBL/GenBank/DDBJ whole genome shotgun (WGS) entry which is preliminary data.</text>
</comment>
<dbReference type="PANTHER" id="PTHR45623:SF14">
    <property type="entry name" value="CHROMODOMAIN-HELICASE-DNA-BINDING PROTEIN 1"/>
    <property type="match status" value="1"/>
</dbReference>
<dbReference type="InterPro" id="IPR000953">
    <property type="entry name" value="Chromo/chromo_shadow_dom"/>
</dbReference>
<evidence type="ECO:0000313" key="16">
    <source>
        <dbReference type="EMBL" id="CAH3138610.1"/>
    </source>
</evidence>
<dbReference type="InterPro" id="IPR040793">
    <property type="entry name" value="CDH1_2_SANT_HL1"/>
</dbReference>
<keyword evidence="17" id="KW-1185">Reference proteome</keyword>
<feature type="compositionally biased region" description="Low complexity" evidence="12">
    <location>
        <begin position="68"/>
        <end position="80"/>
    </location>
</feature>
<keyword evidence="7" id="KW-0805">Transcription regulation</keyword>
<dbReference type="FunFam" id="3.40.50.300:FF:000130">
    <property type="entry name" value="Chromodomain-helicase-DNA-binding protein 2 isoform 1"/>
    <property type="match status" value="1"/>
</dbReference>
<evidence type="ECO:0000256" key="9">
    <source>
        <dbReference type="ARBA" id="ARBA00023163"/>
    </source>
</evidence>
<dbReference type="SUPFAM" id="SSF54160">
    <property type="entry name" value="Chromo domain-like"/>
    <property type="match status" value="2"/>
</dbReference>
<dbReference type="GO" id="GO:0000785">
    <property type="term" value="C:chromatin"/>
    <property type="evidence" value="ECO:0007669"/>
    <property type="project" value="TreeGrafter"/>
</dbReference>
<keyword evidence="9" id="KW-0804">Transcription</keyword>
<dbReference type="PROSITE" id="PS51192">
    <property type="entry name" value="HELICASE_ATP_BIND_1"/>
    <property type="match status" value="1"/>
</dbReference>
<dbReference type="InterPro" id="IPR023780">
    <property type="entry name" value="Chromo_domain"/>
</dbReference>
<dbReference type="SMART" id="SM00487">
    <property type="entry name" value="DEXDc"/>
    <property type="match status" value="1"/>
</dbReference>
<feature type="region of interest" description="Disordered" evidence="12">
    <location>
        <begin position="1409"/>
        <end position="1546"/>
    </location>
</feature>
<feature type="compositionally biased region" description="Basic and acidic residues" evidence="12">
    <location>
        <begin position="1154"/>
        <end position="1164"/>
    </location>
</feature>
<feature type="compositionally biased region" description="Basic and acidic residues" evidence="12">
    <location>
        <begin position="1747"/>
        <end position="1862"/>
    </location>
</feature>
<dbReference type="GO" id="GO:0005524">
    <property type="term" value="F:ATP binding"/>
    <property type="evidence" value="ECO:0007669"/>
    <property type="project" value="UniProtKB-KW"/>
</dbReference>
<dbReference type="GO" id="GO:0005634">
    <property type="term" value="C:nucleus"/>
    <property type="evidence" value="ECO:0007669"/>
    <property type="project" value="UniProtKB-SubCell"/>
</dbReference>
<feature type="compositionally biased region" description="Basic and acidic residues" evidence="12">
    <location>
        <begin position="1879"/>
        <end position="1898"/>
    </location>
</feature>
<dbReference type="SMART" id="SM00490">
    <property type="entry name" value="HELICc"/>
    <property type="match status" value="1"/>
</dbReference>
<dbReference type="Gene3D" id="3.40.50.10810">
    <property type="entry name" value="Tandem AAA-ATPase domain"/>
    <property type="match status" value="1"/>
</dbReference>
<keyword evidence="4" id="KW-0547">Nucleotide-binding</keyword>
<dbReference type="CDD" id="cd18661">
    <property type="entry name" value="CD2_tandem_CHD1-2_like"/>
    <property type="match status" value="1"/>
</dbReference>
<evidence type="ECO:0000256" key="3">
    <source>
        <dbReference type="ARBA" id="ARBA00022737"/>
    </source>
</evidence>
<feature type="compositionally biased region" description="Polar residues" evidence="12">
    <location>
        <begin position="204"/>
        <end position="213"/>
    </location>
</feature>
<dbReference type="GO" id="GO:0003682">
    <property type="term" value="F:chromatin binding"/>
    <property type="evidence" value="ECO:0007669"/>
    <property type="project" value="TreeGrafter"/>
</dbReference>
<dbReference type="InterPro" id="IPR049730">
    <property type="entry name" value="SNF2/RAD54-like_C"/>
</dbReference>
<dbReference type="PROSITE" id="PS00598">
    <property type="entry name" value="CHROMO_1"/>
    <property type="match status" value="2"/>
</dbReference>
<feature type="domain" description="Helicase C-terminal" evidence="15">
    <location>
        <begin position="855"/>
        <end position="1011"/>
    </location>
</feature>
<dbReference type="CDD" id="cd17993">
    <property type="entry name" value="DEXHc_CHD1_2"/>
    <property type="match status" value="1"/>
</dbReference>
<dbReference type="GO" id="GO:0003677">
    <property type="term" value="F:DNA binding"/>
    <property type="evidence" value="ECO:0007669"/>
    <property type="project" value="UniProtKB-KW"/>
</dbReference>
<dbReference type="Gene3D" id="1.10.10.60">
    <property type="entry name" value="Homeodomain-like"/>
    <property type="match status" value="1"/>
</dbReference>
<dbReference type="InterPro" id="IPR014001">
    <property type="entry name" value="Helicase_ATP-bd"/>
</dbReference>
<evidence type="ECO:0000256" key="4">
    <source>
        <dbReference type="ARBA" id="ARBA00022741"/>
    </source>
</evidence>
<dbReference type="InterPro" id="IPR023779">
    <property type="entry name" value="Chromodomain_CS"/>
</dbReference>
<feature type="compositionally biased region" description="Basic and acidic residues" evidence="12">
    <location>
        <begin position="1483"/>
        <end position="1516"/>
    </location>
</feature>
<dbReference type="Gene3D" id="2.40.50.40">
    <property type="match status" value="2"/>
</dbReference>
<dbReference type="InterPro" id="IPR038718">
    <property type="entry name" value="SNF2-like_sf"/>
</dbReference>
<dbReference type="CDD" id="cd18666">
    <property type="entry name" value="CD1_tandem_CHD1-2_like"/>
    <property type="match status" value="1"/>
</dbReference>
<dbReference type="FunFam" id="3.40.50.10810:FF:000007">
    <property type="entry name" value="Chromodomain-helicase-DNA-binding protein 2 isoform 1"/>
    <property type="match status" value="1"/>
</dbReference>
<dbReference type="FunFam" id="2.40.50.40:FF:000014">
    <property type="entry name" value="Chromodomain-helicase-DNA-binding protein 2 isoform 1"/>
    <property type="match status" value="1"/>
</dbReference>